<keyword evidence="12" id="KW-0029">Amino-acid transport</keyword>
<evidence type="ECO:0000313" key="14">
    <source>
        <dbReference type="Proteomes" id="UP000000683"/>
    </source>
</evidence>
<organism evidence="13 14">
    <name type="scientific">Alteromonas naphthalenivorans</name>
    <dbReference type="NCBI Taxonomy" id="715451"/>
    <lineage>
        <taxon>Bacteria</taxon>
        <taxon>Pseudomonadati</taxon>
        <taxon>Pseudomonadota</taxon>
        <taxon>Gammaproteobacteria</taxon>
        <taxon>Alteromonadales</taxon>
        <taxon>Alteromonadaceae</taxon>
        <taxon>Alteromonas/Salinimonas group</taxon>
        <taxon>Alteromonas</taxon>
    </lineage>
</organism>
<feature type="transmembrane region" description="Helical" evidence="12">
    <location>
        <begin position="344"/>
        <end position="370"/>
    </location>
</feature>
<dbReference type="AlphaFoldDB" id="F5Z8L9"/>
<dbReference type="GO" id="GO:0015824">
    <property type="term" value="P:proline transport"/>
    <property type="evidence" value="ECO:0007669"/>
    <property type="project" value="UniProtKB-UniRule"/>
</dbReference>
<name>F5Z8L9_ALTNA</name>
<dbReference type="HOGENOM" id="CLU_018808_15_2_6"/>
<dbReference type="InterPro" id="IPR018212">
    <property type="entry name" value="Na/solute_symporter_CS"/>
</dbReference>
<dbReference type="PROSITE" id="PS00456">
    <property type="entry name" value="NA_SOLUT_SYMP_1"/>
    <property type="match status" value="1"/>
</dbReference>
<dbReference type="PROSITE" id="PS50283">
    <property type="entry name" value="NA_SOLUT_SYMP_3"/>
    <property type="match status" value="1"/>
</dbReference>
<evidence type="ECO:0000256" key="6">
    <source>
        <dbReference type="ARBA" id="ARBA00022847"/>
    </source>
</evidence>
<dbReference type="GO" id="GO:0031402">
    <property type="term" value="F:sodium ion binding"/>
    <property type="evidence" value="ECO:0007669"/>
    <property type="project" value="UniProtKB-UniRule"/>
</dbReference>
<proteinExistence type="inferred from homology"/>
<keyword evidence="9 12" id="KW-0739">Sodium transport</keyword>
<dbReference type="Pfam" id="PF00474">
    <property type="entry name" value="SSF"/>
    <property type="match status" value="1"/>
</dbReference>
<evidence type="ECO:0000256" key="10">
    <source>
        <dbReference type="ARBA" id="ARBA00033708"/>
    </source>
</evidence>
<dbReference type="InterPro" id="IPR050277">
    <property type="entry name" value="Sodium:Solute_Symporter"/>
</dbReference>
<gene>
    <name evidence="13" type="ordered locus">ambt_09430</name>
</gene>
<sequence length="536" mass="57441">MRVIQAFKSCIAFRRNAMSFEHLNDVILTNIGEQSHIMPIESYISLAIYFLAMLGIGLFAYRQSTSDISGYILGGRKVSPQVTALSAGASDMSGWMLMGLPGAMFLTGFDAVYIAIGLVAGALANYILVAPKLRVYTEVADDSLTVPEFFAKRFDNPKANVRIVSAVIIVLFFTLYTSAGLVAGGKLFESAFSVDYQLGLFITLGVVVSYTLLGGFLAVSLTDFVQGCIMFIALVLVPVVAFTEFNNINQMTAAAYESVPNFTESWGALTLVGLLSSLGWGLGYFGQPHIIVRFMAIRDVKSVSTARNIGMSWMLVTILGALATGFVGIAYANQFNLRVEDAETIFIVFSQLLFHPLISGFLMAAILAAIMSTISSQLLVSASSLTEDIYRVVAKKDISEKETVTIGRVGVAGVAVVALLLAMDSSNSILSLVSNAWAGFGAAFGPLVLFSLYKRDLTQNAALAGIISGAVTVLFWIYAPVLADGKTLSSVIYEIIPGFAVSTATLWLVSRAGVAPSENVQRLFKATNQQLADQQS</sequence>
<keyword evidence="7 12" id="KW-1133">Transmembrane helix</keyword>
<comment type="subcellular location">
    <subcellularLocation>
        <location evidence="12">Cell inner membrane</location>
        <topology evidence="12">Multi-pass membrane protein</topology>
    </subcellularLocation>
    <subcellularLocation>
        <location evidence="1">Cell membrane</location>
        <topology evidence="1">Multi-pass membrane protein</topology>
    </subcellularLocation>
</comment>
<feature type="transmembrane region" description="Helical" evidence="12">
    <location>
        <begin position="429"/>
        <end position="453"/>
    </location>
</feature>
<evidence type="ECO:0000256" key="5">
    <source>
        <dbReference type="ARBA" id="ARBA00022692"/>
    </source>
</evidence>
<keyword evidence="12" id="KW-0997">Cell inner membrane</keyword>
<dbReference type="Gene3D" id="1.20.1730.10">
    <property type="entry name" value="Sodium/glucose cotransporter"/>
    <property type="match status" value="1"/>
</dbReference>
<feature type="transmembrane region" description="Helical" evidence="12">
    <location>
        <begin position="311"/>
        <end position="332"/>
    </location>
</feature>
<dbReference type="Proteomes" id="UP000000683">
    <property type="component" value="Chromosome"/>
</dbReference>
<evidence type="ECO:0000256" key="1">
    <source>
        <dbReference type="ARBA" id="ARBA00004651"/>
    </source>
</evidence>
<dbReference type="CDD" id="cd11475">
    <property type="entry name" value="SLC5sbd_PutP"/>
    <property type="match status" value="1"/>
</dbReference>
<evidence type="ECO:0000256" key="7">
    <source>
        <dbReference type="ARBA" id="ARBA00022989"/>
    </source>
</evidence>
<dbReference type="KEGG" id="alt:ambt_09430"/>
<keyword evidence="12" id="KW-0915">Sodium</keyword>
<feature type="transmembrane region" description="Helical" evidence="12">
    <location>
        <begin position="405"/>
        <end position="423"/>
    </location>
</feature>
<reference evidence="13 14" key="1">
    <citation type="journal article" date="2011" name="J. Bacteriol.">
        <title>Complete genome sequence of the polycyclic aromatic hydrocarbon-degrading bacterium Alteromonas sp. strain SN2.</title>
        <authorList>
            <person name="Jin H.M."/>
            <person name="Jeong H."/>
            <person name="Moon E.J."/>
            <person name="Math R.K."/>
            <person name="Lee K."/>
            <person name="Kim H.J."/>
            <person name="Jeon C.O."/>
            <person name="Oh T.K."/>
            <person name="Kim J.F."/>
        </authorList>
    </citation>
    <scope>NUCLEOTIDE SEQUENCE [LARGE SCALE GENOMIC DNA]</scope>
    <source>
        <strain evidence="14">JCM 17741 / KACC 18427 / KCTC 11700BP / SN2</strain>
    </source>
</reference>
<comment type="function">
    <text evidence="12">Catalyzes the sodium-dependent uptake of extracellular L-proline.</text>
</comment>
<feature type="transmembrane region" description="Helical" evidence="12">
    <location>
        <begin position="43"/>
        <end position="61"/>
    </location>
</feature>
<dbReference type="InterPro" id="IPR011851">
    <property type="entry name" value="Na/Pro_symporter"/>
</dbReference>
<comment type="catalytic activity">
    <reaction evidence="10">
        <text>L-proline(in) + Na(+)(in) = L-proline(out) + Na(+)(out)</text>
        <dbReference type="Rhea" id="RHEA:28967"/>
        <dbReference type="ChEBI" id="CHEBI:29101"/>
        <dbReference type="ChEBI" id="CHEBI:60039"/>
    </reaction>
</comment>
<evidence type="ECO:0000256" key="4">
    <source>
        <dbReference type="ARBA" id="ARBA00022475"/>
    </source>
</evidence>
<feature type="transmembrane region" description="Helical" evidence="12">
    <location>
        <begin position="265"/>
        <end position="285"/>
    </location>
</feature>
<dbReference type="GO" id="GO:0005886">
    <property type="term" value="C:plasma membrane"/>
    <property type="evidence" value="ECO:0007669"/>
    <property type="project" value="UniProtKB-SubCell"/>
</dbReference>
<feature type="transmembrane region" description="Helical" evidence="12">
    <location>
        <begin position="111"/>
        <end position="129"/>
    </location>
</feature>
<feature type="transmembrane region" description="Helical" evidence="12">
    <location>
        <begin position="196"/>
        <end position="217"/>
    </location>
</feature>
<protein>
    <recommendedName>
        <fullName evidence="12">Sodium/proline symporter</fullName>
    </recommendedName>
    <alternativeName>
        <fullName evidence="12">Proline permease</fullName>
    </alternativeName>
</protein>
<accession>F5Z8L9</accession>
<dbReference type="InterPro" id="IPR001734">
    <property type="entry name" value="Na/solute_symporter"/>
</dbReference>
<evidence type="ECO:0000313" key="13">
    <source>
        <dbReference type="EMBL" id="AEF03412.1"/>
    </source>
</evidence>
<dbReference type="PANTHER" id="PTHR48086">
    <property type="entry name" value="SODIUM/PROLINE SYMPORTER-RELATED"/>
    <property type="match status" value="1"/>
</dbReference>
<keyword evidence="14" id="KW-1185">Reference proteome</keyword>
<evidence type="ECO:0000256" key="11">
    <source>
        <dbReference type="RuleBase" id="RU362091"/>
    </source>
</evidence>
<evidence type="ECO:0000256" key="2">
    <source>
        <dbReference type="ARBA" id="ARBA00006434"/>
    </source>
</evidence>
<keyword evidence="3 12" id="KW-0813">Transport</keyword>
<feature type="transmembrane region" description="Helical" evidence="12">
    <location>
        <begin position="460"/>
        <end position="479"/>
    </location>
</feature>
<evidence type="ECO:0000256" key="8">
    <source>
        <dbReference type="ARBA" id="ARBA00023136"/>
    </source>
</evidence>
<keyword evidence="6 12" id="KW-0769">Symport</keyword>
<dbReference type="NCBIfam" id="TIGR00813">
    <property type="entry name" value="sss"/>
    <property type="match status" value="1"/>
</dbReference>
<dbReference type="InterPro" id="IPR038377">
    <property type="entry name" value="Na/Glc_symporter_sf"/>
</dbReference>
<keyword evidence="8 12" id="KW-0472">Membrane</keyword>
<dbReference type="EMBL" id="CP002339">
    <property type="protein sequence ID" value="AEF03412.1"/>
    <property type="molecule type" value="Genomic_DNA"/>
</dbReference>
<dbReference type="GO" id="GO:0015193">
    <property type="term" value="F:L-proline transmembrane transporter activity"/>
    <property type="evidence" value="ECO:0007669"/>
    <property type="project" value="TreeGrafter"/>
</dbReference>
<feature type="transmembrane region" description="Helical" evidence="12">
    <location>
        <begin position="163"/>
        <end position="184"/>
    </location>
</feature>
<keyword evidence="5 12" id="KW-0812">Transmembrane</keyword>
<dbReference type="NCBIfam" id="TIGR02121">
    <property type="entry name" value="Na_Pro_sym"/>
    <property type="match status" value="1"/>
</dbReference>
<feature type="transmembrane region" description="Helical" evidence="12">
    <location>
        <begin position="224"/>
        <end position="245"/>
    </location>
</feature>
<evidence type="ECO:0000256" key="9">
    <source>
        <dbReference type="ARBA" id="ARBA00023201"/>
    </source>
</evidence>
<keyword evidence="4" id="KW-1003">Cell membrane</keyword>
<evidence type="ECO:0000256" key="12">
    <source>
        <dbReference type="RuleBase" id="RU366012"/>
    </source>
</evidence>
<dbReference type="GO" id="GO:0005298">
    <property type="term" value="F:proline:sodium symporter activity"/>
    <property type="evidence" value="ECO:0007669"/>
    <property type="project" value="UniProtKB-UniRule"/>
</dbReference>
<dbReference type="PANTHER" id="PTHR48086:SF1">
    <property type="entry name" value="OSMOREGULATED PROLINE TRANSPORTER OPUE"/>
    <property type="match status" value="1"/>
</dbReference>
<comment type="similarity">
    <text evidence="2 11">Belongs to the sodium:solute symporter (SSF) (TC 2.A.21) family.</text>
</comment>
<evidence type="ECO:0000256" key="3">
    <source>
        <dbReference type="ARBA" id="ARBA00022448"/>
    </source>
</evidence>
<feature type="transmembrane region" description="Helical" evidence="12">
    <location>
        <begin position="491"/>
        <end position="509"/>
    </location>
</feature>
<keyword evidence="12" id="KW-0406">Ion transport</keyword>
<dbReference type="eggNOG" id="COG0591">
    <property type="taxonomic scope" value="Bacteria"/>
</dbReference>